<protein>
    <submittedName>
        <fullName evidence="2">UDP-2,4-diacetamido-2,4, 6-trideoxy-beta-L-altropyranose hydrolase</fullName>
        <ecNumber evidence="2">3.6.1.57</ecNumber>
    </submittedName>
</protein>
<dbReference type="InterPro" id="IPR007235">
    <property type="entry name" value="Glyco_trans_28_C"/>
</dbReference>
<dbReference type="EMBL" id="JAVDWR010000001">
    <property type="protein sequence ID" value="MDR7119223.1"/>
    <property type="molecule type" value="Genomic_DNA"/>
</dbReference>
<dbReference type="NCBIfam" id="TIGR03590">
    <property type="entry name" value="PseG"/>
    <property type="match status" value="1"/>
</dbReference>
<evidence type="ECO:0000259" key="1">
    <source>
        <dbReference type="Pfam" id="PF04101"/>
    </source>
</evidence>
<dbReference type="Pfam" id="PF04101">
    <property type="entry name" value="Glyco_tran_28_C"/>
    <property type="match status" value="1"/>
</dbReference>
<dbReference type="PANTHER" id="PTHR21015">
    <property type="entry name" value="UDP-N-ACETYLGLUCOSAMINE--N-ACETYLMURAMYL-(PENTAPEPTIDE) PYROPHOSPHORYL-UNDECAPRENOL N-ACETYLGLUCOSAMINE TRANSFERASE 1"/>
    <property type="match status" value="1"/>
</dbReference>
<feature type="domain" description="Glycosyl transferase family 28 C-terminal" evidence="1">
    <location>
        <begin position="195"/>
        <end position="342"/>
    </location>
</feature>
<evidence type="ECO:0000313" key="3">
    <source>
        <dbReference type="Proteomes" id="UP001257909"/>
    </source>
</evidence>
<dbReference type="Proteomes" id="UP001257909">
    <property type="component" value="Unassembled WGS sequence"/>
</dbReference>
<comment type="caution">
    <text evidence="2">The sequence shown here is derived from an EMBL/GenBank/DDBJ whole genome shotgun (WGS) entry which is preliminary data.</text>
</comment>
<organism evidence="2 3">
    <name type="scientific">Rheinheimera soli</name>
    <dbReference type="NCBI Taxonomy" id="443616"/>
    <lineage>
        <taxon>Bacteria</taxon>
        <taxon>Pseudomonadati</taxon>
        <taxon>Pseudomonadota</taxon>
        <taxon>Gammaproteobacteria</taxon>
        <taxon>Chromatiales</taxon>
        <taxon>Chromatiaceae</taxon>
        <taxon>Rheinheimera</taxon>
    </lineage>
</organism>
<dbReference type="EC" id="3.6.1.57" evidence="2"/>
<dbReference type="Gene3D" id="3.40.50.2000">
    <property type="entry name" value="Glycogen Phosphorylase B"/>
    <property type="match status" value="1"/>
</dbReference>
<keyword evidence="2" id="KW-0378">Hydrolase</keyword>
<keyword evidence="3" id="KW-1185">Reference proteome</keyword>
<dbReference type="PANTHER" id="PTHR21015:SF22">
    <property type="entry name" value="GLYCOSYLTRANSFERASE"/>
    <property type="match status" value="1"/>
</dbReference>
<evidence type="ECO:0000313" key="2">
    <source>
        <dbReference type="EMBL" id="MDR7119223.1"/>
    </source>
</evidence>
<dbReference type="SUPFAM" id="SSF53756">
    <property type="entry name" value="UDP-Glycosyltransferase/glycogen phosphorylase"/>
    <property type="match status" value="1"/>
</dbReference>
<proteinExistence type="predicted"/>
<dbReference type="Gene3D" id="3.40.50.11190">
    <property type="match status" value="1"/>
</dbReference>
<dbReference type="GO" id="GO:0016787">
    <property type="term" value="F:hydrolase activity"/>
    <property type="evidence" value="ECO:0007669"/>
    <property type="project" value="UniProtKB-KW"/>
</dbReference>
<reference evidence="2 3" key="1">
    <citation type="submission" date="2023-07" db="EMBL/GenBank/DDBJ databases">
        <title>Sorghum-associated microbial communities from plants grown in Nebraska, USA.</title>
        <authorList>
            <person name="Schachtman D."/>
        </authorList>
    </citation>
    <scope>NUCLEOTIDE SEQUENCE [LARGE SCALE GENOMIC DNA]</scope>
    <source>
        <strain evidence="2 3">4138</strain>
    </source>
</reference>
<sequence>MTVAKKALFRVDASSVIGSGHLMRCLTLAKALQRSDWSVAFACRAHPGNLIQWLRDQGFDVLELTAPAQASTKKTATGYAAWLGVTEQQDAAELKQLLQAPVDLLVIDHYALSSVFEQAMTGFYRKVLVIDDLANRPHHCDYLLDQNLYPQLHSRYDSLVNKEATLLLGPSYVLLRPEFATVQRTAKTDQLRFLVFYGGTDELNLTSLTILALQQLQKTDFHADIVIGLANPHRIELEKRCAKDCRFRLHMNTPQMAELMSQATLMIGAGGSTHWERCALALPALVMTLAENQLASTLCLADAGACIYLGHGQDLTAVQLTQAVQQLLDNPEQLQLMSKQAKQLVPQGGGCAAIVDLLNTEFQGRH</sequence>
<dbReference type="RefSeq" id="WP_310273573.1">
    <property type="nucleotide sequence ID" value="NZ_JAVDWR010000001.1"/>
</dbReference>
<name>A0ABU1VUX3_9GAMM</name>
<accession>A0ABU1VUX3</accession>
<dbReference type="InterPro" id="IPR020023">
    <property type="entry name" value="PseG"/>
</dbReference>
<gene>
    <name evidence="2" type="ORF">J2W69_000138</name>
</gene>